<keyword evidence="2" id="KW-0479">Metal-binding</keyword>
<gene>
    <name evidence="7" type="primary">LOC123073809</name>
</gene>
<feature type="domain" description="EF-hand" evidence="6">
    <location>
        <begin position="185"/>
        <end position="220"/>
    </location>
</feature>
<dbReference type="STRING" id="4565.A0A3B6GLN3"/>
<dbReference type="InterPro" id="IPR011992">
    <property type="entry name" value="EF-hand-dom_pair"/>
</dbReference>
<dbReference type="PROSITE" id="PS00018">
    <property type="entry name" value="EF_HAND_1"/>
    <property type="match status" value="4"/>
</dbReference>
<keyword evidence="3" id="KW-0677">Repeat</keyword>
<feature type="region of interest" description="Disordered" evidence="5">
    <location>
        <begin position="45"/>
        <end position="70"/>
    </location>
</feature>
<dbReference type="SMR" id="A0A3B6GLN3"/>
<dbReference type="EnsemblPlants" id="TraesCS3D02G041400.1">
    <property type="protein sequence ID" value="TraesCS3D02G041400.1.cds1"/>
    <property type="gene ID" value="TraesCS3D02G041400"/>
</dbReference>
<organism evidence="7">
    <name type="scientific">Triticum aestivum</name>
    <name type="common">Wheat</name>
    <dbReference type="NCBI Taxonomy" id="4565"/>
    <lineage>
        <taxon>Eukaryota</taxon>
        <taxon>Viridiplantae</taxon>
        <taxon>Streptophyta</taxon>
        <taxon>Embryophyta</taxon>
        <taxon>Tracheophyta</taxon>
        <taxon>Spermatophyta</taxon>
        <taxon>Magnoliopsida</taxon>
        <taxon>Liliopsida</taxon>
        <taxon>Poales</taxon>
        <taxon>Poaceae</taxon>
        <taxon>BOP clade</taxon>
        <taxon>Pooideae</taxon>
        <taxon>Triticodae</taxon>
        <taxon>Triticeae</taxon>
        <taxon>Triticinae</taxon>
        <taxon>Triticum</taxon>
    </lineage>
</organism>
<evidence type="ECO:0000256" key="5">
    <source>
        <dbReference type="SAM" id="MobiDB-lite"/>
    </source>
</evidence>
<dbReference type="SMART" id="SM00054">
    <property type="entry name" value="EFh"/>
    <property type="match status" value="4"/>
</dbReference>
<reference evidence="7" key="1">
    <citation type="submission" date="2018-08" db="EMBL/GenBank/DDBJ databases">
        <authorList>
            <person name="Rossello M."/>
        </authorList>
    </citation>
    <scope>NUCLEOTIDE SEQUENCE [LARGE SCALE GENOMIC DNA]</scope>
    <source>
        <strain evidence="7">cv. Chinese Spring</strain>
    </source>
</reference>
<evidence type="ECO:0000256" key="1">
    <source>
        <dbReference type="ARBA" id="ARBA00003291"/>
    </source>
</evidence>
<evidence type="ECO:0000256" key="3">
    <source>
        <dbReference type="ARBA" id="ARBA00022737"/>
    </source>
</evidence>
<protein>
    <recommendedName>
        <fullName evidence="6">EF-hand domain-containing protein</fullName>
    </recommendedName>
</protein>
<evidence type="ECO:0000256" key="2">
    <source>
        <dbReference type="ARBA" id="ARBA00022723"/>
    </source>
</evidence>
<keyword evidence="8" id="KW-1185">Reference proteome</keyword>
<dbReference type="FunFam" id="1.10.238.10:FF:000353">
    <property type="entry name" value="Probable calcium-binding protein CML31"/>
    <property type="match status" value="1"/>
</dbReference>
<dbReference type="PROSITE" id="PS50222">
    <property type="entry name" value="EF_HAND_2"/>
    <property type="match status" value="4"/>
</dbReference>
<evidence type="ECO:0000256" key="4">
    <source>
        <dbReference type="ARBA" id="ARBA00022837"/>
    </source>
</evidence>
<accession>A0A3B6GLN3</accession>
<feature type="domain" description="EF-hand" evidence="6">
    <location>
        <begin position="70"/>
        <end position="105"/>
    </location>
</feature>
<dbReference type="Gramene" id="TraesWEE_scaffold_005013_01G000400.1">
    <property type="protein sequence ID" value="TraesWEE_scaffold_005013_01G000400.1"/>
    <property type="gene ID" value="TraesWEE_scaffold_005013_01G000400"/>
</dbReference>
<evidence type="ECO:0000313" key="8">
    <source>
        <dbReference type="Proteomes" id="UP000019116"/>
    </source>
</evidence>
<evidence type="ECO:0000313" key="7">
    <source>
        <dbReference type="EnsemblPlants" id="TraesCS3D02G041400.1.cds1"/>
    </source>
</evidence>
<dbReference type="GO" id="GO:0005509">
    <property type="term" value="F:calcium ion binding"/>
    <property type="evidence" value="ECO:0007669"/>
    <property type="project" value="InterPro"/>
</dbReference>
<dbReference type="RefSeq" id="XP_044352773.1">
    <property type="nucleotide sequence ID" value="XM_044496838.1"/>
</dbReference>
<dbReference type="CDD" id="cd00051">
    <property type="entry name" value="EFh"/>
    <property type="match status" value="1"/>
</dbReference>
<dbReference type="InterPro" id="IPR039647">
    <property type="entry name" value="EF_hand_pair_protein_CML-like"/>
</dbReference>
<keyword evidence="4" id="KW-0106">Calcium</keyword>
<proteinExistence type="predicted"/>
<dbReference type="AlphaFoldDB" id="A0A3B6GLN3"/>
<dbReference type="Pfam" id="PF13499">
    <property type="entry name" value="EF-hand_7"/>
    <property type="match status" value="2"/>
</dbReference>
<evidence type="ECO:0000259" key="6">
    <source>
        <dbReference type="PROSITE" id="PS50222"/>
    </source>
</evidence>
<sequence length="238" mass="25646">MPLRVLAGINTPEPTATSTHPTTFKWMLLDLHHYSPLEFLKLRSSPSSPRAMSSAGKKQQQQQAKKPAAAEDIEIKKVFSRFDTDGDGRISPSELAAVSRAIAPPAATDSSAQGREVASMMDELDTDRDGYVDLGEFAAFHGRGRGERELDAELRDAFDIYDINGDGRISVAELSKVLSRIGEGCSTEDCEKMIASVDVDGDGCVGFEEFKKMMTAGDASARPEAATGAADNNKAKKE</sequence>
<dbReference type="Gramene" id="TraesCAD_scaffold_003832_01G000500.1">
    <property type="protein sequence ID" value="TraesCAD_scaffold_003832_01G000500.1"/>
    <property type="gene ID" value="TraesCAD_scaffold_003832_01G000500"/>
</dbReference>
<name>A0A3B6GLN3_WHEAT</name>
<feature type="domain" description="EF-hand" evidence="6">
    <location>
        <begin position="112"/>
        <end position="147"/>
    </location>
</feature>
<dbReference type="PANTHER" id="PTHR10891">
    <property type="entry name" value="EF-HAND CALCIUM-BINDING DOMAIN CONTAINING PROTEIN"/>
    <property type="match status" value="1"/>
</dbReference>
<dbReference type="KEGG" id="taes:123073809"/>
<reference evidence="7" key="2">
    <citation type="submission" date="2018-10" db="UniProtKB">
        <authorList>
            <consortium name="EnsemblPlants"/>
        </authorList>
    </citation>
    <scope>IDENTIFICATION</scope>
</reference>
<feature type="region of interest" description="Disordered" evidence="5">
    <location>
        <begin position="216"/>
        <end position="238"/>
    </location>
</feature>
<dbReference type="Proteomes" id="UP000019116">
    <property type="component" value="Chromosome 3D"/>
</dbReference>
<dbReference type="GeneID" id="123073809"/>
<dbReference type="Gene3D" id="1.10.238.10">
    <property type="entry name" value="EF-hand"/>
    <property type="match status" value="2"/>
</dbReference>
<dbReference type="InterPro" id="IPR018247">
    <property type="entry name" value="EF_Hand_1_Ca_BS"/>
</dbReference>
<feature type="compositionally biased region" description="Low complexity" evidence="5">
    <location>
        <begin position="45"/>
        <end position="67"/>
    </location>
</feature>
<dbReference type="Gramene" id="TraesCS3D02G041400.1">
    <property type="protein sequence ID" value="TraesCS3D02G041400.1.cds1"/>
    <property type="gene ID" value="TraesCS3D02G041400"/>
</dbReference>
<dbReference type="SUPFAM" id="SSF47473">
    <property type="entry name" value="EF-hand"/>
    <property type="match status" value="1"/>
</dbReference>
<feature type="domain" description="EF-hand" evidence="6">
    <location>
        <begin position="149"/>
        <end position="184"/>
    </location>
</feature>
<dbReference type="OMA" id="GETTHHY"/>
<dbReference type="InterPro" id="IPR002048">
    <property type="entry name" value="EF_hand_dom"/>
</dbReference>
<dbReference type="Gramene" id="TraesRN3D0100080800.1">
    <property type="protein sequence ID" value="TraesRN3D0100080800.1"/>
    <property type="gene ID" value="TraesRN3D0100080800"/>
</dbReference>
<dbReference type="Gramene" id="TraesCS3D03G0074600.1">
    <property type="protein sequence ID" value="TraesCS3D03G0074600.1.CDS1"/>
    <property type="gene ID" value="TraesCS3D03G0074600"/>
</dbReference>
<comment type="function">
    <text evidence="1">Potential calcium sensor.</text>
</comment>